<dbReference type="OrthoDB" id="8778559at2"/>
<dbReference type="PANTHER" id="PTHR33452">
    <property type="entry name" value="OXIDOREDUCTASE CATD-RELATED"/>
    <property type="match status" value="1"/>
</dbReference>
<keyword evidence="3" id="KW-1003">Cell membrane</keyword>
<proteinExistence type="inferred from homology"/>
<evidence type="ECO:0000313" key="9">
    <source>
        <dbReference type="Proteomes" id="UP000285575"/>
    </source>
</evidence>
<comment type="caution">
    <text evidence="8">The sequence shown here is derived from an EMBL/GenBank/DDBJ whole genome shotgun (WGS) entry which is preliminary data.</text>
</comment>
<dbReference type="EMBL" id="SACR01000006">
    <property type="protein sequence ID" value="RVU43966.1"/>
    <property type="molecule type" value="Genomic_DNA"/>
</dbReference>
<keyword evidence="5 7" id="KW-1133">Transmembrane helix</keyword>
<dbReference type="Proteomes" id="UP000285575">
    <property type="component" value="Unassembled WGS sequence"/>
</dbReference>
<feature type="transmembrane region" description="Helical" evidence="7">
    <location>
        <begin position="67"/>
        <end position="89"/>
    </location>
</feature>
<dbReference type="InterPro" id="IPR051907">
    <property type="entry name" value="DoxX-like_oxidoreductase"/>
</dbReference>
<evidence type="ECO:0000256" key="7">
    <source>
        <dbReference type="SAM" id="Phobius"/>
    </source>
</evidence>
<keyword evidence="9" id="KW-1185">Reference proteome</keyword>
<comment type="similarity">
    <text evidence="2">Belongs to the DoxX family.</text>
</comment>
<reference evidence="8 9" key="1">
    <citation type="submission" date="2019-01" db="EMBL/GenBank/DDBJ databases">
        <authorList>
            <person name="Chen W.-M."/>
        </authorList>
    </citation>
    <scope>NUCLEOTIDE SEQUENCE [LARGE SCALE GENOMIC DNA]</scope>
    <source>
        <strain evidence="8 9">KYPY4</strain>
    </source>
</reference>
<dbReference type="GO" id="GO:0005886">
    <property type="term" value="C:plasma membrane"/>
    <property type="evidence" value="ECO:0007669"/>
    <property type="project" value="UniProtKB-SubCell"/>
</dbReference>
<name>A0A437RAZ2_9BURK</name>
<dbReference type="AlphaFoldDB" id="A0A437RAZ2"/>
<protein>
    <submittedName>
        <fullName evidence="8">DoxX family protein</fullName>
    </submittedName>
</protein>
<evidence type="ECO:0000313" key="8">
    <source>
        <dbReference type="EMBL" id="RVU43966.1"/>
    </source>
</evidence>
<sequence length="129" mass="13360">MLRVCLALLIAAHGWARWWAGGVSPFGAFLQSQGLPAGWVLATAVTALEILGSVALALGWGVRPLCLAFALVYGTGIALVHAAHGWFVVGLGRNGSEYSVLLIVCLLLVAWQSPARASASAASPPDQPD</sequence>
<organism evidence="8 9">
    <name type="scientific">Rubrivivax rivuli</name>
    <dbReference type="NCBI Taxonomy" id="1862385"/>
    <lineage>
        <taxon>Bacteria</taxon>
        <taxon>Pseudomonadati</taxon>
        <taxon>Pseudomonadota</taxon>
        <taxon>Betaproteobacteria</taxon>
        <taxon>Burkholderiales</taxon>
        <taxon>Sphaerotilaceae</taxon>
        <taxon>Rubrivivax</taxon>
    </lineage>
</organism>
<evidence type="ECO:0000256" key="3">
    <source>
        <dbReference type="ARBA" id="ARBA00022475"/>
    </source>
</evidence>
<keyword evidence="4 7" id="KW-0812">Transmembrane</keyword>
<gene>
    <name evidence="8" type="ORF">EOE66_19795</name>
</gene>
<evidence type="ECO:0000256" key="1">
    <source>
        <dbReference type="ARBA" id="ARBA00004651"/>
    </source>
</evidence>
<dbReference type="Pfam" id="PF07681">
    <property type="entry name" value="DoxX"/>
    <property type="match status" value="1"/>
</dbReference>
<dbReference type="InterPro" id="IPR032808">
    <property type="entry name" value="DoxX"/>
</dbReference>
<evidence type="ECO:0000256" key="4">
    <source>
        <dbReference type="ARBA" id="ARBA00022692"/>
    </source>
</evidence>
<comment type="subcellular location">
    <subcellularLocation>
        <location evidence="1">Cell membrane</location>
        <topology evidence="1">Multi-pass membrane protein</topology>
    </subcellularLocation>
</comment>
<keyword evidence="6 7" id="KW-0472">Membrane</keyword>
<evidence type="ECO:0000256" key="2">
    <source>
        <dbReference type="ARBA" id="ARBA00006679"/>
    </source>
</evidence>
<evidence type="ECO:0000256" key="6">
    <source>
        <dbReference type="ARBA" id="ARBA00023136"/>
    </source>
</evidence>
<dbReference type="PANTHER" id="PTHR33452:SF1">
    <property type="entry name" value="INNER MEMBRANE PROTEIN YPHA-RELATED"/>
    <property type="match status" value="1"/>
</dbReference>
<evidence type="ECO:0000256" key="5">
    <source>
        <dbReference type="ARBA" id="ARBA00022989"/>
    </source>
</evidence>
<accession>A0A437RAZ2</accession>
<feature type="transmembrane region" description="Helical" evidence="7">
    <location>
        <begin position="40"/>
        <end position="60"/>
    </location>
</feature>